<dbReference type="GeneID" id="39983992"/>
<feature type="region of interest" description="Disordered" evidence="1">
    <location>
        <begin position="285"/>
        <end position="424"/>
    </location>
</feature>
<feature type="compositionally biased region" description="Low complexity" evidence="1">
    <location>
        <begin position="325"/>
        <end position="339"/>
    </location>
</feature>
<dbReference type="OrthoDB" id="267658at2759"/>
<evidence type="ECO:0000256" key="1">
    <source>
        <dbReference type="SAM" id="MobiDB-lite"/>
    </source>
</evidence>
<organism evidence="2 3">
    <name type="scientific">Trypanosoma theileri</name>
    <dbReference type="NCBI Taxonomy" id="67003"/>
    <lineage>
        <taxon>Eukaryota</taxon>
        <taxon>Discoba</taxon>
        <taxon>Euglenozoa</taxon>
        <taxon>Kinetoplastea</taxon>
        <taxon>Metakinetoplastina</taxon>
        <taxon>Trypanosomatida</taxon>
        <taxon>Trypanosomatidae</taxon>
        <taxon>Trypanosoma</taxon>
    </lineage>
</organism>
<feature type="compositionally biased region" description="Basic and acidic residues" evidence="1">
    <location>
        <begin position="297"/>
        <end position="316"/>
    </location>
</feature>
<feature type="compositionally biased region" description="Polar residues" evidence="1">
    <location>
        <begin position="406"/>
        <end position="424"/>
    </location>
</feature>
<keyword evidence="3" id="KW-1185">Reference proteome</keyword>
<dbReference type="VEuPathDB" id="TriTrypDB:TM35_000083470"/>
<sequence>MRDSCAVSVEMGGTPPIPRERLEALRHPRLLPRSIPPSFTLQSQLLGAEFCASISAAMIRMAQKNTTTNTNTTNSTTISSSPKVMETSSSQALLFDLSAHYGSHTLRRAASYPLGPCYASRERRRALKGHHDGRRQLWSLRAAHKLWCRRCGVFLLSGETKQLLSTCLSTVTVYPENDTNTVSSNTTSTNPKKRGDYVCFRCFRDEYTSRRKNESVDTTLLSLSSEKECPTTTMVSPAKIGRTCRRKRKGRGKSIVPVKAVESLAASIVKTGNEAINMRTATVSAVPKGSLSRRKRERETTGPKEIVPVEKKKEVLPVDDDDNNNNDTQRSSSKSIEGGKIIRVEKTTANSISSSSSLSSSTTKKTVLTKPEPLMNSKVPTVVQNSLPPPPPPKGRRPAAKKNDKSGSTPSSNSFANTMSRLGL</sequence>
<dbReference type="EMBL" id="NBCO01000008">
    <property type="protein sequence ID" value="ORC90549.1"/>
    <property type="molecule type" value="Genomic_DNA"/>
</dbReference>
<accession>A0A1X0P1Z4</accession>
<name>A0A1X0P1Z4_9TRYP</name>
<comment type="caution">
    <text evidence="2">The sequence shown here is derived from an EMBL/GenBank/DDBJ whole genome shotgun (WGS) entry which is preliminary data.</text>
</comment>
<evidence type="ECO:0000313" key="2">
    <source>
        <dbReference type="EMBL" id="ORC90549.1"/>
    </source>
</evidence>
<proteinExistence type="predicted"/>
<dbReference type="RefSeq" id="XP_028884615.1">
    <property type="nucleotide sequence ID" value="XM_029024212.1"/>
</dbReference>
<feature type="compositionally biased region" description="Low complexity" evidence="1">
    <location>
        <begin position="347"/>
        <end position="370"/>
    </location>
</feature>
<gene>
    <name evidence="2" type="ORF">TM35_000083470</name>
</gene>
<dbReference type="Proteomes" id="UP000192257">
    <property type="component" value="Unassembled WGS sequence"/>
</dbReference>
<reference evidence="2 3" key="1">
    <citation type="submission" date="2017-03" db="EMBL/GenBank/DDBJ databases">
        <title>An alternative strategy for trypanosome survival in the mammalian bloodstream revealed through genome and transcriptome analysis of the ubiquitous bovine parasite Trypanosoma (Megatrypanum) theileri.</title>
        <authorList>
            <person name="Kelly S."/>
            <person name="Ivens A."/>
            <person name="Mott A."/>
            <person name="O'Neill E."/>
            <person name="Emms D."/>
            <person name="Macleod O."/>
            <person name="Voorheis P."/>
            <person name="Matthews J."/>
            <person name="Matthews K."/>
            <person name="Carrington M."/>
        </authorList>
    </citation>
    <scope>NUCLEOTIDE SEQUENCE [LARGE SCALE GENOMIC DNA]</scope>
    <source>
        <strain evidence="2">Edinburgh</strain>
    </source>
</reference>
<protein>
    <submittedName>
        <fullName evidence="2">Uncharacterized protein</fullName>
    </submittedName>
</protein>
<evidence type="ECO:0000313" key="3">
    <source>
        <dbReference type="Proteomes" id="UP000192257"/>
    </source>
</evidence>
<dbReference type="AlphaFoldDB" id="A0A1X0P1Z4"/>